<dbReference type="NCBIfam" id="NF001453">
    <property type="entry name" value="PRK00312.1"/>
    <property type="match status" value="1"/>
</dbReference>
<gene>
    <name evidence="10" type="ORF">CL944_01100</name>
</gene>
<evidence type="ECO:0000256" key="8">
    <source>
        <dbReference type="ARBA" id="ARBA00029295"/>
    </source>
</evidence>
<dbReference type="PANTHER" id="PTHR11579">
    <property type="entry name" value="PROTEIN-L-ISOASPARTATE O-METHYLTRANSFERASE"/>
    <property type="match status" value="1"/>
</dbReference>
<organism evidence="10 11">
    <name type="scientific">Candidatus Iainarchaeum sp</name>
    <dbReference type="NCBI Taxonomy" id="3101447"/>
    <lineage>
        <taxon>Archaea</taxon>
        <taxon>Candidatus Iainarchaeota</taxon>
        <taxon>Candidatus Iainarchaeia</taxon>
        <taxon>Candidatus Iainarchaeales</taxon>
        <taxon>Candidatus Iainarchaeaceae</taxon>
        <taxon>Candidatus Iainarchaeum</taxon>
    </lineage>
</organism>
<keyword evidence="4 10" id="KW-0489">Methyltransferase</keyword>
<dbReference type="EC" id="2.1.1.77" evidence="9"/>
<dbReference type="NCBIfam" id="TIGR00080">
    <property type="entry name" value="pimt"/>
    <property type="match status" value="1"/>
</dbReference>
<dbReference type="InterPro" id="IPR000682">
    <property type="entry name" value="PCMT"/>
</dbReference>
<comment type="subcellular location">
    <subcellularLocation>
        <location evidence="1">Cytoplasm</location>
    </subcellularLocation>
</comment>
<proteinExistence type="inferred from homology"/>
<comment type="function">
    <text evidence="7">Catalyzes the methyl esterification of L-isoaspartyl residues in peptides and proteins that result from spontaneous decomposition of normal L-aspartyl and L-asparaginyl residues. It plays a role in the repair and/or degradation of damaged proteins.</text>
</comment>
<dbReference type="AlphaFoldDB" id="A0A2D6LPF4"/>
<dbReference type="GO" id="GO:0004719">
    <property type="term" value="F:protein-L-isoaspartate (D-aspartate) O-methyltransferase activity"/>
    <property type="evidence" value="ECO:0007669"/>
    <property type="project" value="UniProtKB-UniRule"/>
</dbReference>
<keyword evidence="5 10" id="KW-0808">Transferase</keyword>
<dbReference type="InterPro" id="IPR029063">
    <property type="entry name" value="SAM-dependent_MTases_sf"/>
</dbReference>
<accession>A0A2D6LPF4</accession>
<evidence type="ECO:0000256" key="2">
    <source>
        <dbReference type="ARBA" id="ARBA00005369"/>
    </source>
</evidence>
<dbReference type="Proteomes" id="UP000226712">
    <property type="component" value="Unassembled WGS sequence"/>
</dbReference>
<comment type="catalytic activity">
    <reaction evidence="8">
        <text>[protein]-L-isoaspartate + S-adenosyl-L-methionine = [protein]-L-isoaspartate alpha-methyl ester + S-adenosyl-L-homocysteine</text>
        <dbReference type="Rhea" id="RHEA:12705"/>
        <dbReference type="Rhea" id="RHEA-COMP:12143"/>
        <dbReference type="Rhea" id="RHEA-COMP:12144"/>
        <dbReference type="ChEBI" id="CHEBI:57856"/>
        <dbReference type="ChEBI" id="CHEBI:59789"/>
        <dbReference type="ChEBI" id="CHEBI:90596"/>
        <dbReference type="ChEBI" id="CHEBI:90598"/>
        <dbReference type="EC" id="2.1.1.77"/>
    </reaction>
</comment>
<dbReference type="GO" id="GO:0030091">
    <property type="term" value="P:protein repair"/>
    <property type="evidence" value="ECO:0007669"/>
    <property type="project" value="UniProtKB-UniRule"/>
</dbReference>
<reference evidence="11" key="1">
    <citation type="submission" date="2017-09" db="EMBL/GenBank/DDBJ databases">
        <title>The Reconstruction of 2,631 Draft Metagenome-Assembled Genomes from the Global Oceans.</title>
        <authorList>
            <person name="Tully B.J."/>
            <person name="Graham E.D."/>
            <person name="Heidelberg J.F."/>
        </authorList>
    </citation>
    <scope>NUCLEOTIDE SEQUENCE [LARGE SCALE GENOMIC DNA]</scope>
</reference>
<dbReference type="CDD" id="cd02440">
    <property type="entry name" value="AdoMet_MTases"/>
    <property type="match status" value="1"/>
</dbReference>
<evidence type="ECO:0000256" key="1">
    <source>
        <dbReference type="ARBA" id="ARBA00004496"/>
    </source>
</evidence>
<comment type="similarity">
    <text evidence="2">Belongs to the methyltransferase superfamily. L-isoaspartyl/D-aspartyl protein methyltransferase family.</text>
</comment>
<keyword evidence="6" id="KW-0949">S-adenosyl-L-methionine</keyword>
<evidence type="ECO:0000256" key="6">
    <source>
        <dbReference type="ARBA" id="ARBA00022691"/>
    </source>
</evidence>
<protein>
    <recommendedName>
        <fullName evidence="9">Protein-L-isoaspartate O-methyltransferase</fullName>
        <ecNumber evidence="9">2.1.1.77</ecNumber>
    </recommendedName>
</protein>
<keyword evidence="3" id="KW-0963">Cytoplasm</keyword>
<dbReference type="SUPFAM" id="SSF53335">
    <property type="entry name" value="S-adenosyl-L-methionine-dependent methyltransferases"/>
    <property type="match status" value="1"/>
</dbReference>
<dbReference type="Pfam" id="PF01135">
    <property type="entry name" value="PCMT"/>
    <property type="match status" value="1"/>
</dbReference>
<dbReference type="GO" id="GO:0005737">
    <property type="term" value="C:cytoplasm"/>
    <property type="evidence" value="ECO:0007669"/>
    <property type="project" value="UniProtKB-SubCell"/>
</dbReference>
<evidence type="ECO:0000256" key="5">
    <source>
        <dbReference type="ARBA" id="ARBA00022679"/>
    </source>
</evidence>
<evidence type="ECO:0000256" key="7">
    <source>
        <dbReference type="ARBA" id="ARBA00025330"/>
    </source>
</evidence>
<dbReference type="Gene3D" id="3.40.50.150">
    <property type="entry name" value="Vaccinia Virus protein VP39"/>
    <property type="match status" value="1"/>
</dbReference>
<sequence length="220" mass="24361">MNMDFEAERKRLVEYISGFAITSDGIKKAVSEVKRENFLSENLKQHAYDDNAAPIGYGQTISQPSTITVMLELLGVKNGMTVLEVGSGSGYVLALLSKLVGKEGKVYGIEYLKELAEASKENLKKEKIENVKVKQGDGSLGWEKEEFDRILISCACPFIPKTLFDQLKEKGRIVAPVGDPGTQVLEILMKEKGKPFKKSYEGSLYTFVPLKGKHGYSTNL</sequence>
<evidence type="ECO:0000256" key="9">
    <source>
        <dbReference type="NCBIfam" id="TIGR00080"/>
    </source>
</evidence>
<evidence type="ECO:0000256" key="4">
    <source>
        <dbReference type="ARBA" id="ARBA00022603"/>
    </source>
</evidence>
<name>A0A2D6LPF4_9ARCH</name>
<dbReference type="EMBL" id="NZBD01000005">
    <property type="protein sequence ID" value="MAG18052.1"/>
    <property type="molecule type" value="Genomic_DNA"/>
</dbReference>
<evidence type="ECO:0000313" key="11">
    <source>
        <dbReference type="Proteomes" id="UP000226712"/>
    </source>
</evidence>
<evidence type="ECO:0000256" key="3">
    <source>
        <dbReference type="ARBA" id="ARBA00022490"/>
    </source>
</evidence>
<dbReference type="PANTHER" id="PTHR11579:SF0">
    <property type="entry name" value="PROTEIN-L-ISOASPARTATE(D-ASPARTATE) O-METHYLTRANSFERASE"/>
    <property type="match status" value="1"/>
</dbReference>
<comment type="caution">
    <text evidence="10">The sequence shown here is derived from an EMBL/GenBank/DDBJ whole genome shotgun (WGS) entry which is preliminary data.</text>
</comment>
<dbReference type="GO" id="GO:0032259">
    <property type="term" value="P:methylation"/>
    <property type="evidence" value="ECO:0007669"/>
    <property type="project" value="UniProtKB-KW"/>
</dbReference>
<evidence type="ECO:0000313" key="10">
    <source>
        <dbReference type="EMBL" id="MAG18052.1"/>
    </source>
</evidence>